<evidence type="ECO:0000259" key="3">
    <source>
        <dbReference type="PROSITE" id="PS51186"/>
    </source>
</evidence>
<dbReference type="PROSITE" id="PS51186">
    <property type="entry name" value="GNAT"/>
    <property type="match status" value="1"/>
</dbReference>
<name>A0ABW0LHG4_9BACI</name>
<evidence type="ECO:0000313" key="5">
    <source>
        <dbReference type="Proteomes" id="UP001596147"/>
    </source>
</evidence>
<reference evidence="5" key="1">
    <citation type="journal article" date="2019" name="Int. J. Syst. Evol. Microbiol.">
        <title>The Global Catalogue of Microorganisms (GCM) 10K type strain sequencing project: providing services to taxonomists for standard genome sequencing and annotation.</title>
        <authorList>
            <consortium name="The Broad Institute Genomics Platform"/>
            <consortium name="The Broad Institute Genome Sequencing Center for Infectious Disease"/>
            <person name="Wu L."/>
            <person name="Ma J."/>
        </authorList>
    </citation>
    <scope>NUCLEOTIDE SEQUENCE [LARGE SCALE GENOMIC DNA]</scope>
    <source>
        <strain evidence="5">CGMCC 1.12237</strain>
    </source>
</reference>
<dbReference type="GO" id="GO:0016746">
    <property type="term" value="F:acyltransferase activity"/>
    <property type="evidence" value="ECO:0007669"/>
    <property type="project" value="UniProtKB-KW"/>
</dbReference>
<keyword evidence="1 4" id="KW-0808">Transferase</keyword>
<feature type="domain" description="N-acetyltransferase" evidence="3">
    <location>
        <begin position="3"/>
        <end position="162"/>
    </location>
</feature>
<proteinExistence type="predicted"/>
<dbReference type="PANTHER" id="PTHR43800">
    <property type="entry name" value="PEPTIDYL-LYSINE N-ACETYLTRANSFERASE YJAB"/>
    <property type="match status" value="1"/>
</dbReference>
<evidence type="ECO:0000256" key="1">
    <source>
        <dbReference type="ARBA" id="ARBA00022679"/>
    </source>
</evidence>
<dbReference type="PANTHER" id="PTHR43800:SF1">
    <property type="entry name" value="PEPTIDYL-LYSINE N-ACETYLTRANSFERASE YJAB"/>
    <property type="match status" value="1"/>
</dbReference>
<gene>
    <name evidence="4" type="ORF">ACFPM4_05570</name>
</gene>
<dbReference type="EC" id="2.3.-.-" evidence="4"/>
<comment type="caution">
    <text evidence="4">The sequence shown here is derived from an EMBL/GenBank/DDBJ whole genome shotgun (WGS) entry which is preliminary data.</text>
</comment>
<dbReference type="Pfam" id="PF00583">
    <property type="entry name" value="Acetyltransf_1"/>
    <property type="match status" value="1"/>
</dbReference>
<keyword evidence="2 4" id="KW-0012">Acyltransferase</keyword>
<dbReference type="EMBL" id="JBHSMC010000003">
    <property type="protein sequence ID" value="MFC5464226.1"/>
    <property type="molecule type" value="Genomic_DNA"/>
</dbReference>
<dbReference type="InterPro" id="IPR000182">
    <property type="entry name" value="GNAT_dom"/>
</dbReference>
<dbReference type="RefSeq" id="WP_382348781.1">
    <property type="nucleotide sequence ID" value="NZ_JBHSMC010000003.1"/>
</dbReference>
<keyword evidence="5" id="KW-1185">Reference proteome</keyword>
<dbReference type="SUPFAM" id="SSF55729">
    <property type="entry name" value="Acyl-CoA N-acyltransferases (Nat)"/>
    <property type="match status" value="1"/>
</dbReference>
<accession>A0ABW0LHG4</accession>
<sequence>MELTYRQATLKDAENLHHLIKLAYASNREYGINFAAVSADIDLIEHHIKTNICYLAEENGKLVGTISLRMPWGLQPGPSGVPHIGWFAVDPTLGKKGIGSKILEWLETEILQDQLKVPFVTLGTADKHPWLADMYTRKGYQKFAEKDLGKGHITYYFKKIIREDLLQE</sequence>
<dbReference type="InterPro" id="IPR016181">
    <property type="entry name" value="Acyl_CoA_acyltransferase"/>
</dbReference>
<protein>
    <submittedName>
        <fullName evidence="4">GNAT family N-acetyltransferase</fullName>
        <ecNumber evidence="4">2.3.-.-</ecNumber>
    </submittedName>
</protein>
<organism evidence="4 5">
    <name type="scientific">Lederbergia graminis</name>
    <dbReference type="NCBI Taxonomy" id="735518"/>
    <lineage>
        <taxon>Bacteria</taxon>
        <taxon>Bacillati</taxon>
        <taxon>Bacillota</taxon>
        <taxon>Bacilli</taxon>
        <taxon>Bacillales</taxon>
        <taxon>Bacillaceae</taxon>
        <taxon>Lederbergia</taxon>
    </lineage>
</organism>
<evidence type="ECO:0000256" key="2">
    <source>
        <dbReference type="ARBA" id="ARBA00023315"/>
    </source>
</evidence>
<evidence type="ECO:0000313" key="4">
    <source>
        <dbReference type="EMBL" id="MFC5464226.1"/>
    </source>
</evidence>
<dbReference type="CDD" id="cd04301">
    <property type="entry name" value="NAT_SF"/>
    <property type="match status" value="1"/>
</dbReference>
<dbReference type="Proteomes" id="UP001596147">
    <property type="component" value="Unassembled WGS sequence"/>
</dbReference>
<dbReference type="Gene3D" id="3.40.630.30">
    <property type="match status" value="1"/>
</dbReference>